<dbReference type="PANTHER" id="PTHR30535:SF34">
    <property type="entry name" value="MOLYBDATE-BINDING PROTEIN MOLA"/>
    <property type="match status" value="1"/>
</dbReference>
<keyword evidence="5" id="KW-1185">Reference proteome</keyword>
<evidence type="ECO:0000259" key="3">
    <source>
        <dbReference type="PROSITE" id="PS50983"/>
    </source>
</evidence>
<dbReference type="InterPro" id="IPR050902">
    <property type="entry name" value="ABC_Transporter_SBP"/>
</dbReference>
<keyword evidence="2" id="KW-0732">Signal</keyword>
<dbReference type="Proteomes" id="UP000749311">
    <property type="component" value="Unassembled WGS sequence"/>
</dbReference>
<feature type="chain" id="PRO_5047032846" evidence="2">
    <location>
        <begin position="34"/>
        <end position="335"/>
    </location>
</feature>
<dbReference type="PANTHER" id="PTHR30535">
    <property type="entry name" value="VITAMIN B12-BINDING PROTEIN"/>
    <property type="match status" value="1"/>
</dbReference>
<dbReference type="EMBL" id="JAAMOZ010000001">
    <property type="protein sequence ID" value="NIH55418.1"/>
    <property type="molecule type" value="Genomic_DNA"/>
</dbReference>
<dbReference type="Gene3D" id="3.40.50.1980">
    <property type="entry name" value="Nitrogenase molybdenum iron protein domain"/>
    <property type="match status" value="2"/>
</dbReference>
<protein>
    <submittedName>
        <fullName evidence="4">Iron complex transport system substrate-binding protein</fullName>
    </submittedName>
</protein>
<dbReference type="InterPro" id="IPR002491">
    <property type="entry name" value="ABC_transptr_periplasmic_BD"/>
</dbReference>
<evidence type="ECO:0000256" key="2">
    <source>
        <dbReference type="SAM" id="SignalP"/>
    </source>
</evidence>
<gene>
    <name evidence="4" type="ORF">FB473_000063</name>
</gene>
<sequence>MTPSRKPHPARLLAGLLIAPLALALGACSGSSAATDEASASQASSAESWPRTIEFDGGSVTLDEAPQRIVALSSDVADVAMQLVDASRIAAVPDINRSADQSLQYETAATIEGSLASGANAEVEEVLAFDPDLVLVTTRHDAETDAFDQMEQAGVPVLAITNGWDSPETFQQNVAVIGRALGAEDEAAAVSQAYGERWQKVTDALAGVPDDDQPSTAMLRIIAGSIYYCGPGSINQAVLSAAGASLASETIGLTSSQRAEVEQVVESAPERIVLLDSTGRGRSQYDELLSNPGLQAVPAVADDQVLLVSAAAMSSGSGGIDALEQIAAWLHPDLF</sequence>
<feature type="domain" description="Fe/B12 periplasmic-binding" evidence="3">
    <location>
        <begin position="68"/>
        <end position="335"/>
    </location>
</feature>
<evidence type="ECO:0000256" key="1">
    <source>
        <dbReference type="ARBA" id="ARBA00008814"/>
    </source>
</evidence>
<evidence type="ECO:0000313" key="4">
    <source>
        <dbReference type="EMBL" id="NIH55418.1"/>
    </source>
</evidence>
<dbReference type="PROSITE" id="PS50983">
    <property type="entry name" value="FE_B12_PBP"/>
    <property type="match status" value="1"/>
</dbReference>
<dbReference type="PROSITE" id="PS51257">
    <property type="entry name" value="PROKAR_LIPOPROTEIN"/>
    <property type="match status" value="1"/>
</dbReference>
<accession>A0ABX0SDL5</accession>
<feature type="signal peptide" evidence="2">
    <location>
        <begin position="1"/>
        <end position="33"/>
    </location>
</feature>
<evidence type="ECO:0000313" key="5">
    <source>
        <dbReference type="Proteomes" id="UP000749311"/>
    </source>
</evidence>
<name>A0ABX0SDL5_9ACTN</name>
<dbReference type="SUPFAM" id="SSF53807">
    <property type="entry name" value="Helical backbone' metal receptor"/>
    <property type="match status" value="1"/>
</dbReference>
<comment type="caution">
    <text evidence="4">The sequence shown here is derived from an EMBL/GenBank/DDBJ whole genome shotgun (WGS) entry which is preliminary data.</text>
</comment>
<organism evidence="4 5">
    <name type="scientific">Brooklawnia cerclae</name>
    <dbReference type="NCBI Taxonomy" id="349934"/>
    <lineage>
        <taxon>Bacteria</taxon>
        <taxon>Bacillati</taxon>
        <taxon>Actinomycetota</taxon>
        <taxon>Actinomycetes</taxon>
        <taxon>Propionibacteriales</taxon>
        <taxon>Propionibacteriaceae</taxon>
        <taxon>Brooklawnia</taxon>
    </lineage>
</organism>
<reference evidence="4 5" key="1">
    <citation type="submission" date="2020-02" db="EMBL/GenBank/DDBJ databases">
        <title>Sequencing the genomes of 1000 actinobacteria strains.</title>
        <authorList>
            <person name="Klenk H.-P."/>
        </authorList>
    </citation>
    <scope>NUCLEOTIDE SEQUENCE [LARGE SCALE GENOMIC DNA]</scope>
    <source>
        <strain evidence="4 5">DSM 19609</strain>
    </source>
</reference>
<dbReference type="RefSeq" id="WP_167163773.1">
    <property type="nucleotide sequence ID" value="NZ_BAAAOO010000018.1"/>
</dbReference>
<proteinExistence type="inferred from homology"/>
<comment type="similarity">
    <text evidence="1">Belongs to the bacterial solute-binding protein 8 family.</text>
</comment>
<dbReference type="Pfam" id="PF01497">
    <property type="entry name" value="Peripla_BP_2"/>
    <property type="match status" value="1"/>
</dbReference>